<dbReference type="STRING" id="2656787.A0A370TY64"/>
<feature type="transmembrane region" description="Helical" evidence="6">
    <location>
        <begin position="230"/>
        <end position="253"/>
    </location>
</feature>
<evidence type="ECO:0000313" key="9">
    <source>
        <dbReference type="Proteomes" id="UP000254866"/>
    </source>
</evidence>
<protein>
    <submittedName>
        <fullName evidence="8">Family A G protein-coupled receptor-like protein</fullName>
    </submittedName>
</protein>
<reference evidence="8 9" key="1">
    <citation type="journal article" date="2018" name="IMA Fungus">
        <title>IMA Genome-F 9: Draft genome sequence of Annulohypoxylon stygium, Aspergillus mulundensis, Berkeleyomyces basicola (syn. Thielaviopsis basicola), Ceratocystis smalleyi, two Cercospora beticola strains, Coleophoma cylindrospora, Fusarium fracticaudum, Phialophora cf. hyalina, and Morchella septimelata.</title>
        <authorList>
            <person name="Wingfield B.D."/>
            <person name="Bills G.F."/>
            <person name="Dong Y."/>
            <person name="Huang W."/>
            <person name="Nel W.J."/>
            <person name="Swalarsk-Parry B.S."/>
            <person name="Vaghefi N."/>
            <person name="Wilken P.M."/>
            <person name="An Z."/>
            <person name="de Beer Z.W."/>
            <person name="De Vos L."/>
            <person name="Chen L."/>
            <person name="Duong T.A."/>
            <person name="Gao Y."/>
            <person name="Hammerbacher A."/>
            <person name="Kikkert J.R."/>
            <person name="Li Y."/>
            <person name="Li H."/>
            <person name="Li K."/>
            <person name="Li Q."/>
            <person name="Liu X."/>
            <person name="Ma X."/>
            <person name="Naidoo K."/>
            <person name="Pethybridge S.J."/>
            <person name="Sun J."/>
            <person name="Steenkamp E.T."/>
            <person name="van der Nest M.A."/>
            <person name="van Wyk S."/>
            <person name="Wingfield M.J."/>
            <person name="Xiong C."/>
            <person name="Yue Q."/>
            <person name="Zhang X."/>
        </authorList>
    </citation>
    <scope>NUCLEOTIDE SEQUENCE [LARGE SCALE GENOMIC DNA]</scope>
    <source>
        <strain evidence="8 9">BP 5553</strain>
    </source>
</reference>
<comment type="caution">
    <text evidence="8">The sequence shown here is derived from an EMBL/GenBank/DDBJ whole genome shotgun (WGS) entry which is preliminary data.</text>
</comment>
<dbReference type="PANTHER" id="PTHR23112:SF37">
    <property type="entry name" value="G PROTEIN-COUPLED RECEPTOR GPR1"/>
    <property type="match status" value="1"/>
</dbReference>
<dbReference type="RefSeq" id="XP_031873130.1">
    <property type="nucleotide sequence ID" value="XM_032009076.1"/>
</dbReference>
<sequence length="396" mass="43849">MALDAESGTLSPLPDVLSHGLVAVSTFGLLSFFCSTSLFCYITWRLISWHRYSRVKAPTNQFLLLIYHLLFADIQQACAFMLNVGALRNNAILVGTPLCFAQGWFVSTGDLASSVFICAIAVHTFFSVVKNYRLPTKAFYCAIAGCWTFIYSMAAIGPIIHGRNFYVRAAAWCWINQAYGRERLWLHYFWIFVAMFSTILIYTFVYIWLRAKSRAGDISKQTVHGATPLMILYPLIYTVCTAPLASLRIYALAGHTVSLGWFCMAGTMIACNGWLDVLLYASTRADIVFAELPPSEETGLGTFVFMGRSLQEPGMAVSQGVQSESRIGFARKSQESVNTERLYSMGNISIKGEVIVTTTSVGDASIGRSRLGNETTASSEPMSTTWDMRSKKSSES</sequence>
<feature type="transmembrane region" description="Helical" evidence="6">
    <location>
        <begin position="20"/>
        <end position="42"/>
    </location>
</feature>
<accession>A0A370TY64</accession>
<evidence type="ECO:0000259" key="7">
    <source>
        <dbReference type="Pfam" id="PF11710"/>
    </source>
</evidence>
<feature type="domain" description="Glucose receptor Git3-like N-terminal" evidence="7">
    <location>
        <begin position="65"/>
        <end position="213"/>
    </location>
</feature>
<organism evidence="8 9">
    <name type="scientific">Venustampulla echinocandica</name>
    <dbReference type="NCBI Taxonomy" id="2656787"/>
    <lineage>
        <taxon>Eukaryota</taxon>
        <taxon>Fungi</taxon>
        <taxon>Dikarya</taxon>
        <taxon>Ascomycota</taxon>
        <taxon>Pezizomycotina</taxon>
        <taxon>Leotiomycetes</taxon>
        <taxon>Helotiales</taxon>
        <taxon>Pleuroascaceae</taxon>
        <taxon>Venustampulla</taxon>
    </lineage>
</organism>
<evidence type="ECO:0000256" key="5">
    <source>
        <dbReference type="SAM" id="MobiDB-lite"/>
    </source>
</evidence>
<evidence type="ECO:0000313" key="8">
    <source>
        <dbReference type="EMBL" id="RDL40474.1"/>
    </source>
</evidence>
<keyword evidence="9" id="KW-1185">Reference proteome</keyword>
<dbReference type="Pfam" id="PF11710">
    <property type="entry name" value="Git3"/>
    <property type="match status" value="1"/>
</dbReference>
<feature type="transmembrane region" description="Helical" evidence="6">
    <location>
        <begin position="259"/>
        <end position="281"/>
    </location>
</feature>
<feature type="transmembrane region" description="Helical" evidence="6">
    <location>
        <begin position="104"/>
        <end position="126"/>
    </location>
</feature>
<dbReference type="InterPro" id="IPR023041">
    <property type="entry name" value="Glucose_rcpt_Git3-like_N"/>
</dbReference>
<dbReference type="EMBL" id="NPIC01000001">
    <property type="protein sequence ID" value="RDL40474.1"/>
    <property type="molecule type" value="Genomic_DNA"/>
</dbReference>
<name>A0A370TY64_9HELO</name>
<evidence type="ECO:0000256" key="1">
    <source>
        <dbReference type="ARBA" id="ARBA00004141"/>
    </source>
</evidence>
<evidence type="ECO:0000256" key="4">
    <source>
        <dbReference type="ARBA" id="ARBA00023136"/>
    </source>
</evidence>
<evidence type="ECO:0000256" key="3">
    <source>
        <dbReference type="ARBA" id="ARBA00022989"/>
    </source>
</evidence>
<feature type="compositionally biased region" description="Polar residues" evidence="5">
    <location>
        <begin position="372"/>
        <end position="387"/>
    </location>
</feature>
<feature type="transmembrane region" description="Helical" evidence="6">
    <location>
        <begin position="188"/>
        <end position="209"/>
    </location>
</feature>
<comment type="subcellular location">
    <subcellularLocation>
        <location evidence="1">Membrane</location>
        <topology evidence="1">Multi-pass membrane protein</topology>
    </subcellularLocation>
</comment>
<keyword evidence="8" id="KW-0675">Receptor</keyword>
<dbReference type="GO" id="GO:0004930">
    <property type="term" value="F:G protein-coupled receptor activity"/>
    <property type="evidence" value="ECO:0007669"/>
    <property type="project" value="TreeGrafter"/>
</dbReference>
<dbReference type="Gene3D" id="1.20.1070.10">
    <property type="entry name" value="Rhodopsin 7-helix transmembrane proteins"/>
    <property type="match status" value="1"/>
</dbReference>
<gene>
    <name evidence="8" type="ORF">BP5553_00453</name>
</gene>
<feature type="region of interest" description="Disordered" evidence="5">
    <location>
        <begin position="365"/>
        <end position="396"/>
    </location>
</feature>
<dbReference type="SUPFAM" id="SSF81321">
    <property type="entry name" value="Family A G protein-coupled receptor-like"/>
    <property type="match status" value="1"/>
</dbReference>
<dbReference type="OrthoDB" id="100006at2759"/>
<dbReference type="GeneID" id="43593302"/>
<keyword evidence="3 6" id="KW-1133">Transmembrane helix</keyword>
<feature type="transmembrane region" description="Helical" evidence="6">
    <location>
        <begin position="138"/>
        <end position="160"/>
    </location>
</feature>
<dbReference type="GO" id="GO:0005886">
    <property type="term" value="C:plasma membrane"/>
    <property type="evidence" value="ECO:0007669"/>
    <property type="project" value="TreeGrafter"/>
</dbReference>
<dbReference type="GO" id="GO:0007189">
    <property type="term" value="P:adenylate cyclase-activating G protein-coupled receptor signaling pathway"/>
    <property type="evidence" value="ECO:0007669"/>
    <property type="project" value="TreeGrafter"/>
</dbReference>
<feature type="transmembrane region" description="Helical" evidence="6">
    <location>
        <begin position="62"/>
        <end position="84"/>
    </location>
</feature>
<keyword evidence="2 6" id="KW-0812">Transmembrane</keyword>
<proteinExistence type="predicted"/>
<keyword evidence="4 6" id="KW-0472">Membrane</keyword>
<dbReference type="Proteomes" id="UP000254866">
    <property type="component" value="Unassembled WGS sequence"/>
</dbReference>
<dbReference type="PANTHER" id="PTHR23112">
    <property type="entry name" value="G PROTEIN-COUPLED RECEPTOR 157-RELATED"/>
    <property type="match status" value="1"/>
</dbReference>
<evidence type="ECO:0000256" key="2">
    <source>
        <dbReference type="ARBA" id="ARBA00022692"/>
    </source>
</evidence>
<dbReference type="AlphaFoldDB" id="A0A370TY64"/>
<evidence type="ECO:0000256" key="6">
    <source>
        <dbReference type="SAM" id="Phobius"/>
    </source>
</evidence>